<protein>
    <submittedName>
        <fullName evidence="2">Uncharacterized protein</fullName>
    </submittedName>
</protein>
<organism evidence="2 3">
    <name type="scientific">Balneicella halophila</name>
    <dbReference type="NCBI Taxonomy" id="1537566"/>
    <lineage>
        <taxon>Bacteria</taxon>
        <taxon>Pseudomonadati</taxon>
        <taxon>Bacteroidota</taxon>
        <taxon>Bacteroidia</taxon>
        <taxon>Bacteroidales</taxon>
        <taxon>Balneicellaceae</taxon>
        <taxon>Balneicella</taxon>
    </lineage>
</organism>
<reference evidence="2 3" key="1">
    <citation type="submission" date="2018-05" db="EMBL/GenBank/DDBJ databases">
        <title>Genomic Encyclopedia of Type Strains, Phase IV (KMG-IV): sequencing the most valuable type-strain genomes for metagenomic binning, comparative biology and taxonomic classification.</title>
        <authorList>
            <person name="Goeker M."/>
        </authorList>
    </citation>
    <scope>NUCLEOTIDE SEQUENCE [LARGE SCALE GENOMIC DNA]</scope>
    <source>
        <strain evidence="2 3">DSM 28579</strain>
    </source>
</reference>
<name>A0A7L4UPL2_BALHA</name>
<evidence type="ECO:0000313" key="2">
    <source>
        <dbReference type="EMBL" id="PVX48805.1"/>
    </source>
</evidence>
<feature type="coiled-coil region" evidence="1">
    <location>
        <begin position="150"/>
        <end position="177"/>
    </location>
</feature>
<gene>
    <name evidence="2" type="ORF">C7377_1891</name>
</gene>
<dbReference type="OrthoDB" id="1120922at2"/>
<evidence type="ECO:0000313" key="3">
    <source>
        <dbReference type="Proteomes" id="UP000251835"/>
    </source>
</evidence>
<dbReference type="RefSeq" id="WP_116497092.1">
    <property type="nucleotide sequence ID" value="NZ_QENZ01000010.1"/>
</dbReference>
<evidence type="ECO:0000256" key="1">
    <source>
        <dbReference type="SAM" id="Coils"/>
    </source>
</evidence>
<dbReference type="EMBL" id="QENZ01000010">
    <property type="protein sequence ID" value="PVX48805.1"/>
    <property type="molecule type" value="Genomic_DNA"/>
</dbReference>
<sequence>MATNRTLTEAEALEQYRVSFENVEKQSEIATIMAEFGYDETLLTEGKTLLTKTQTAYNNNKTEDNETVTAYNKFSTSKENLAKVYGLHRKKGKVVFRKDETTLKNLGLKGSLPQAYIKWLETIKKFYSTAIGNTEIETKLARLKVTPTELQETVALIAELETNRAEYLKEKGESQDATKLKDTAFGELDDWMREFYAVAKIALEDNPQLLESLGKYVKS</sequence>
<accession>A0A7L4UPL2</accession>
<comment type="caution">
    <text evidence="2">The sequence shown here is derived from an EMBL/GenBank/DDBJ whole genome shotgun (WGS) entry which is preliminary data.</text>
</comment>
<dbReference type="Proteomes" id="UP000251835">
    <property type="component" value="Unassembled WGS sequence"/>
</dbReference>
<keyword evidence="3" id="KW-1185">Reference proteome</keyword>
<proteinExistence type="predicted"/>
<dbReference type="AlphaFoldDB" id="A0A7L4UPL2"/>
<keyword evidence="1" id="KW-0175">Coiled coil</keyword>